<dbReference type="AlphaFoldDB" id="I3DXN4"/>
<dbReference type="EMBL" id="AFEU01000003">
    <property type="protein sequence ID" value="EIJ79005.1"/>
    <property type="molecule type" value="Genomic_DNA"/>
</dbReference>
<evidence type="ECO:0000313" key="2">
    <source>
        <dbReference type="Proteomes" id="UP000010523"/>
    </source>
</evidence>
<keyword evidence="2" id="KW-1185">Reference proteome</keyword>
<gene>
    <name evidence="1" type="ORF">PB1_15644</name>
</gene>
<organism evidence="1 2">
    <name type="scientific">Bacillus methanolicus PB1</name>
    <dbReference type="NCBI Taxonomy" id="997296"/>
    <lineage>
        <taxon>Bacteria</taxon>
        <taxon>Bacillati</taxon>
        <taxon>Bacillota</taxon>
        <taxon>Bacilli</taxon>
        <taxon>Bacillales</taxon>
        <taxon>Bacillaceae</taxon>
        <taxon>Bacillus</taxon>
    </lineage>
</organism>
<proteinExistence type="predicted"/>
<dbReference type="Proteomes" id="UP000010523">
    <property type="component" value="Unassembled WGS sequence"/>
</dbReference>
<protein>
    <submittedName>
        <fullName evidence="1">Uncharacterized protein</fullName>
    </submittedName>
</protein>
<reference evidence="1 2" key="1">
    <citation type="journal article" date="2012" name="Appl. Environ. Microbiol.">
        <title>Genome Sequence of Thermotolerant Bacillus methanolicus: Features and Regulation Related to Methylotrophy and Production of L-Lysine and L-Glutamate from Methanol.</title>
        <authorList>
            <person name="Heggeset T.M."/>
            <person name="Krog A."/>
            <person name="Balzer S."/>
            <person name="Wentzel A."/>
            <person name="Ellingsen T.E."/>
            <person name="Brautaset T."/>
        </authorList>
    </citation>
    <scope>NUCLEOTIDE SEQUENCE [LARGE SCALE GENOMIC DNA]</scope>
    <source>
        <strain evidence="1 2">PB1</strain>
    </source>
</reference>
<name>I3DXN4_BACMT</name>
<comment type="caution">
    <text evidence="1">The sequence shown here is derived from an EMBL/GenBank/DDBJ whole genome shotgun (WGS) entry which is preliminary data.</text>
</comment>
<accession>I3DXN4</accession>
<evidence type="ECO:0000313" key="1">
    <source>
        <dbReference type="EMBL" id="EIJ79005.1"/>
    </source>
</evidence>
<dbReference type="STRING" id="997296.PB1_15644"/>
<sequence length="136" mass="15895">MSCFHVNRLSKPRNWNKKTIIEYKRPVKPPSSHPFCFPFPPEIKPPINSEIKEMIVTIISIPDSWAEVNRKISEKIKLLIIANKNIPISPYKTAVPKFFVSIFHPLLFHAEWQNAKPLYVNSLFLVHAYSRKTKLE</sequence>